<keyword evidence="2" id="KW-1185">Reference proteome</keyword>
<evidence type="ECO:0000313" key="2">
    <source>
        <dbReference type="Proteomes" id="UP001054945"/>
    </source>
</evidence>
<protein>
    <submittedName>
        <fullName evidence="1">Uncharacterized protein</fullName>
    </submittedName>
</protein>
<proteinExistence type="predicted"/>
<dbReference type="EMBL" id="BPLR01013994">
    <property type="protein sequence ID" value="GIY65462.1"/>
    <property type="molecule type" value="Genomic_DNA"/>
</dbReference>
<accession>A0AAV4V5H0</accession>
<name>A0AAV4V5H0_CAEEX</name>
<gene>
    <name evidence="1" type="ORF">CEXT_811211</name>
</gene>
<dbReference type="AlphaFoldDB" id="A0AAV4V5H0"/>
<evidence type="ECO:0000313" key="1">
    <source>
        <dbReference type="EMBL" id="GIY65462.1"/>
    </source>
</evidence>
<comment type="caution">
    <text evidence="1">The sequence shown here is derived from an EMBL/GenBank/DDBJ whole genome shotgun (WGS) entry which is preliminary data.</text>
</comment>
<dbReference type="Proteomes" id="UP001054945">
    <property type="component" value="Unassembled WGS sequence"/>
</dbReference>
<reference evidence="1 2" key="1">
    <citation type="submission" date="2021-06" db="EMBL/GenBank/DDBJ databases">
        <title>Caerostris extrusa draft genome.</title>
        <authorList>
            <person name="Kono N."/>
            <person name="Arakawa K."/>
        </authorList>
    </citation>
    <scope>NUCLEOTIDE SEQUENCE [LARGE SCALE GENOMIC DNA]</scope>
</reference>
<sequence>MLEFCLLQENSFFKLACISFEETVYSRFLCERGLNFVLAFRGTFKNRPLKNRIASPHRIPTAQNHLPNPQVSDSFEICGAKGLHYPSISQLTSFLNEELSPLPVANHKLKVYGGGLICIDTFIDITTCSRLEMLT</sequence>
<organism evidence="1 2">
    <name type="scientific">Caerostris extrusa</name>
    <name type="common">Bark spider</name>
    <name type="synonym">Caerostris bankana</name>
    <dbReference type="NCBI Taxonomy" id="172846"/>
    <lineage>
        <taxon>Eukaryota</taxon>
        <taxon>Metazoa</taxon>
        <taxon>Ecdysozoa</taxon>
        <taxon>Arthropoda</taxon>
        <taxon>Chelicerata</taxon>
        <taxon>Arachnida</taxon>
        <taxon>Araneae</taxon>
        <taxon>Araneomorphae</taxon>
        <taxon>Entelegynae</taxon>
        <taxon>Araneoidea</taxon>
        <taxon>Araneidae</taxon>
        <taxon>Caerostris</taxon>
    </lineage>
</organism>